<dbReference type="PANTHER" id="PTHR24321">
    <property type="entry name" value="DEHYDROGENASES, SHORT CHAIN"/>
    <property type="match status" value="1"/>
</dbReference>
<dbReference type="GO" id="GO:0016491">
    <property type="term" value="F:oxidoreductase activity"/>
    <property type="evidence" value="ECO:0007669"/>
    <property type="project" value="UniProtKB-KW"/>
</dbReference>
<evidence type="ECO:0000259" key="4">
    <source>
        <dbReference type="SMART" id="SM00822"/>
    </source>
</evidence>
<gene>
    <name evidence="5" type="ORF">GCM10010218_07360</name>
</gene>
<reference evidence="5" key="1">
    <citation type="journal article" date="2014" name="Int. J. Syst. Evol. Microbiol.">
        <title>Complete genome sequence of Corynebacterium casei LMG S-19264T (=DSM 44701T), isolated from a smear-ripened cheese.</title>
        <authorList>
            <consortium name="US DOE Joint Genome Institute (JGI-PGF)"/>
            <person name="Walter F."/>
            <person name="Albersmeier A."/>
            <person name="Kalinowski J."/>
            <person name="Ruckert C."/>
        </authorList>
    </citation>
    <scope>NUCLEOTIDE SEQUENCE</scope>
    <source>
        <strain evidence="5">JCM 4059</strain>
    </source>
</reference>
<name>A0A919E9Y3_9ACTN</name>
<keyword evidence="6" id="KW-1185">Reference proteome</keyword>
<evidence type="ECO:0000313" key="6">
    <source>
        <dbReference type="Proteomes" id="UP000638313"/>
    </source>
</evidence>
<dbReference type="PROSITE" id="PS00061">
    <property type="entry name" value="ADH_SHORT"/>
    <property type="match status" value="1"/>
</dbReference>
<dbReference type="RefSeq" id="WP_190127864.1">
    <property type="nucleotide sequence ID" value="NZ_BNBD01000001.1"/>
</dbReference>
<dbReference type="FunFam" id="3.40.50.720:FF:000084">
    <property type="entry name" value="Short-chain dehydrogenase reductase"/>
    <property type="match status" value="1"/>
</dbReference>
<dbReference type="SMART" id="SM00822">
    <property type="entry name" value="PKS_KR"/>
    <property type="match status" value="1"/>
</dbReference>
<dbReference type="PRINTS" id="PR00080">
    <property type="entry name" value="SDRFAMILY"/>
</dbReference>
<evidence type="ECO:0000313" key="5">
    <source>
        <dbReference type="EMBL" id="GHF28738.1"/>
    </source>
</evidence>
<organism evidence="5 6">
    <name type="scientific">Streptomyces mashuensis</name>
    <dbReference type="NCBI Taxonomy" id="33904"/>
    <lineage>
        <taxon>Bacteria</taxon>
        <taxon>Bacillati</taxon>
        <taxon>Actinomycetota</taxon>
        <taxon>Actinomycetes</taxon>
        <taxon>Kitasatosporales</taxon>
        <taxon>Streptomycetaceae</taxon>
        <taxon>Streptomyces</taxon>
    </lineage>
</organism>
<dbReference type="Proteomes" id="UP000638313">
    <property type="component" value="Unassembled WGS sequence"/>
</dbReference>
<keyword evidence="3" id="KW-0520">NAD</keyword>
<evidence type="ECO:0000256" key="2">
    <source>
        <dbReference type="ARBA" id="ARBA00023002"/>
    </source>
</evidence>
<dbReference type="CDD" id="cd05233">
    <property type="entry name" value="SDR_c"/>
    <property type="match status" value="1"/>
</dbReference>
<dbReference type="SUPFAM" id="SSF51735">
    <property type="entry name" value="NAD(P)-binding Rossmann-fold domains"/>
    <property type="match status" value="1"/>
</dbReference>
<dbReference type="InterPro" id="IPR002347">
    <property type="entry name" value="SDR_fam"/>
</dbReference>
<protein>
    <submittedName>
        <fullName evidence="5">Oxidoreductase</fullName>
    </submittedName>
</protein>
<dbReference type="PRINTS" id="PR00081">
    <property type="entry name" value="GDHRDH"/>
</dbReference>
<dbReference type="NCBIfam" id="NF005559">
    <property type="entry name" value="PRK07231.1"/>
    <property type="match status" value="1"/>
</dbReference>
<dbReference type="AlphaFoldDB" id="A0A919E9Y3"/>
<dbReference type="Pfam" id="PF13561">
    <property type="entry name" value="adh_short_C2"/>
    <property type="match status" value="1"/>
</dbReference>
<dbReference type="PANTHER" id="PTHR24321:SF8">
    <property type="entry name" value="ESTRADIOL 17-BETA-DEHYDROGENASE 8-RELATED"/>
    <property type="match status" value="1"/>
</dbReference>
<dbReference type="InterPro" id="IPR036291">
    <property type="entry name" value="NAD(P)-bd_dom_sf"/>
</dbReference>
<feature type="domain" description="Ketoreductase" evidence="4">
    <location>
        <begin position="15"/>
        <end position="182"/>
    </location>
</feature>
<keyword evidence="2" id="KW-0560">Oxidoreductase</keyword>
<reference evidence="5" key="2">
    <citation type="submission" date="2020-09" db="EMBL/GenBank/DDBJ databases">
        <authorList>
            <person name="Sun Q."/>
            <person name="Ohkuma M."/>
        </authorList>
    </citation>
    <scope>NUCLEOTIDE SEQUENCE</scope>
    <source>
        <strain evidence="5">JCM 4059</strain>
    </source>
</reference>
<evidence type="ECO:0000256" key="1">
    <source>
        <dbReference type="ARBA" id="ARBA00006484"/>
    </source>
</evidence>
<proteinExistence type="inferred from homology"/>
<comment type="similarity">
    <text evidence="1">Belongs to the short-chain dehydrogenases/reductases (SDR) family.</text>
</comment>
<accession>A0A919E9Y3</accession>
<dbReference type="InterPro" id="IPR020904">
    <property type="entry name" value="Sc_DH/Rdtase_CS"/>
</dbReference>
<comment type="caution">
    <text evidence="5">The sequence shown here is derived from an EMBL/GenBank/DDBJ whole genome shotgun (WGS) entry which is preliminary data.</text>
</comment>
<dbReference type="Gene3D" id="3.40.50.720">
    <property type="entry name" value="NAD(P)-binding Rossmann-like Domain"/>
    <property type="match status" value="1"/>
</dbReference>
<evidence type="ECO:0000256" key="3">
    <source>
        <dbReference type="ARBA" id="ARBA00023027"/>
    </source>
</evidence>
<sequence length="259" mass="27023">MTHDTTNSSARFAGRTVLITGGASGMGYAAAELFLAEGANVVLTGRRAGRLEDAAARLGAPGRVLTVPADVARPADLDRVMEAVRERFGHLDVVFANAGVGVFKPVEEFTEEDVDLVLDVNVKGVLYTVQRSLPLLRDGGAIVVNASWTMHRGLPTGSVYAASKAAVGSLTRTLAADLAGRRIRVNSVSPGYIETEMYHENVTTDEARADSARQSVLGRVGTPEEVAQAVAYLASDAASFVNGADLLVDGGVVTAIPAS</sequence>
<dbReference type="EMBL" id="BNBD01000001">
    <property type="protein sequence ID" value="GHF28738.1"/>
    <property type="molecule type" value="Genomic_DNA"/>
</dbReference>
<dbReference type="InterPro" id="IPR057326">
    <property type="entry name" value="KR_dom"/>
</dbReference>